<evidence type="ECO:0000256" key="1">
    <source>
        <dbReference type="SAM" id="SignalP"/>
    </source>
</evidence>
<keyword evidence="1" id="KW-0732">Signal</keyword>
<evidence type="ECO:0000313" key="3">
    <source>
        <dbReference type="Proteomes" id="UP000249493"/>
    </source>
</evidence>
<evidence type="ECO:0000313" key="2">
    <source>
        <dbReference type="EMBL" id="RAI64778.1"/>
    </source>
</evidence>
<reference evidence="2 3" key="1">
    <citation type="submission" date="2018-06" db="EMBL/GenBank/DDBJ databases">
        <authorList>
            <person name="Zhirakovskaya E."/>
        </authorList>
    </citation>
    <scope>NUCLEOTIDE SEQUENCE [LARGE SCALE GENOMIC DNA]</scope>
    <source>
        <strain evidence="2 3">LY3</strain>
    </source>
</reference>
<dbReference type="AlphaFoldDB" id="A0A327MX95"/>
<dbReference type="Proteomes" id="UP000249493">
    <property type="component" value="Unassembled WGS sequence"/>
</dbReference>
<accession>A0A327MX95</accession>
<proteinExistence type="predicted"/>
<protein>
    <submittedName>
        <fullName evidence="2">Uncharacterized protein</fullName>
    </submittedName>
</protein>
<dbReference type="EMBL" id="QLIN01000014">
    <property type="protein sequence ID" value="RAI64778.1"/>
    <property type="molecule type" value="Genomic_DNA"/>
</dbReference>
<dbReference type="RefSeq" id="WP_111287560.1">
    <property type="nucleotide sequence ID" value="NZ_QLIN01000014.1"/>
</dbReference>
<name>A0A327MX95_PSEFL</name>
<sequence length="108" mass="12024">MNSLRFRPHFAWISAALMLTASFMALLAPRVCLAEDKADRQHLPLQHVSDVSSPGRAPRFDYESGDLDRHLLAECYPGRRAAIGLFMPVAATGGNGQFFADHGYKAYW</sequence>
<comment type="caution">
    <text evidence="2">The sequence shown here is derived from an EMBL/GenBank/DDBJ whole genome shotgun (WGS) entry which is preliminary data.</text>
</comment>
<feature type="chain" id="PRO_5016338498" evidence="1">
    <location>
        <begin position="35"/>
        <end position="108"/>
    </location>
</feature>
<organism evidence="2 3">
    <name type="scientific">Pseudomonas fluorescens</name>
    <dbReference type="NCBI Taxonomy" id="294"/>
    <lineage>
        <taxon>Bacteria</taxon>
        <taxon>Pseudomonadati</taxon>
        <taxon>Pseudomonadota</taxon>
        <taxon>Gammaproteobacteria</taxon>
        <taxon>Pseudomonadales</taxon>
        <taxon>Pseudomonadaceae</taxon>
        <taxon>Pseudomonas</taxon>
    </lineage>
</organism>
<feature type="signal peptide" evidence="1">
    <location>
        <begin position="1"/>
        <end position="34"/>
    </location>
</feature>
<gene>
    <name evidence="2" type="ORF">DOZ80_25255</name>
</gene>